<sequence>MASWFKKPDPKEMMRENERNLRKTNRELDADRRQLERKEKELELEIKKLAKAGQRDACATLAKQLVQLRKQKTKSMGMGAKITAVGVQNRHMYSVGKMADAVASSTETMKAMQKQMPVDKLAKQMREFQVAQEKMGITDEMVSDTLDAMLDESGDEEEQDAVVNQVLDEIGIDLNTQLARVPKASSSTIGESSAAKTSDADLERMLANLRG</sequence>
<evidence type="ECO:0000313" key="4">
    <source>
        <dbReference type="WBParaSite" id="L893_g24364.t1"/>
    </source>
</evidence>
<evidence type="ECO:0000256" key="1">
    <source>
        <dbReference type="ARBA" id="ARBA00006190"/>
    </source>
</evidence>
<proteinExistence type="inferred from homology"/>
<dbReference type="Gene3D" id="6.10.140.1230">
    <property type="match status" value="1"/>
</dbReference>
<dbReference type="GO" id="GO:0007034">
    <property type="term" value="P:vacuolar transport"/>
    <property type="evidence" value="ECO:0007669"/>
    <property type="project" value="InterPro"/>
</dbReference>
<feature type="region of interest" description="Disordered" evidence="2">
    <location>
        <begin position="1"/>
        <end position="32"/>
    </location>
</feature>
<dbReference type="Pfam" id="PF03357">
    <property type="entry name" value="Snf7"/>
    <property type="match status" value="1"/>
</dbReference>
<dbReference type="WBParaSite" id="L893_g24364.t1">
    <property type="protein sequence ID" value="L893_g24364.t1"/>
    <property type="gene ID" value="L893_g24364"/>
</dbReference>
<dbReference type="Proteomes" id="UP000095287">
    <property type="component" value="Unplaced"/>
</dbReference>
<accession>A0A1I7Z9V1</accession>
<evidence type="ECO:0000313" key="3">
    <source>
        <dbReference type="Proteomes" id="UP000095287"/>
    </source>
</evidence>
<reference evidence="4" key="1">
    <citation type="submission" date="2016-11" db="UniProtKB">
        <authorList>
            <consortium name="WormBaseParasite"/>
        </authorList>
    </citation>
    <scope>IDENTIFICATION</scope>
</reference>
<dbReference type="PANTHER" id="PTHR10476">
    <property type="entry name" value="CHARGED MULTIVESICULAR BODY PROTEIN"/>
    <property type="match status" value="1"/>
</dbReference>
<organism evidence="3 4">
    <name type="scientific">Steinernema glaseri</name>
    <dbReference type="NCBI Taxonomy" id="37863"/>
    <lineage>
        <taxon>Eukaryota</taxon>
        <taxon>Metazoa</taxon>
        <taxon>Ecdysozoa</taxon>
        <taxon>Nematoda</taxon>
        <taxon>Chromadorea</taxon>
        <taxon>Rhabditida</taxon>
        <taxon>Tylenchina</taxon>
        <taxon>Panagrolaimomorpha</taxon>
        <taxon>Strongyloidoidea</taxon>
        <taxon>Steinernematidae</taxon>
        <taxon>Steinernema</taxon>
    </lineage>
</organism>
<dbReference type="AlphaFoldDB" id="A0A1I7Z9V1"/>
<protein>
    <submittedName>
        <fullName evidence="4">Charged multivesicular body protein 2b</fullName>
    </submittedName>
</protein>
<evidence type="ECO:0000256" key="2">
    <source>
        <dbReference type="SAM" id="MobiDB-lite"/>
    </source>
</evidence>
<comment type="similarity">
    <text evidence="1">Belongs to the SNF7 family.</text>
</comment>
<name>A0A1I7Z9V1_9BILA</name>
<dbReference type="InterPro" id="IPR005024">
    <property type="entry name" value="Snf7_fam"/>
</dbReference>
<keyword evidence="3" id="KW-1185">Reference proteome</keyword>